<feature type="chain" id="PRO_5013005147" evidence="1">
    <location>
        <begin position="25"/>
        <end position="158"/>
    </location>
</feature>
<proteinExistence type="predicted"/>
<organism evidence="2 3">
    <name type="scientific">Zymoseptoria tritici (strain ST99CH_3D7)</name>
    <dbReference type="NCBI Taxonomy" id="1276538"/>
    <lineage>
        <taxon>Eukaryota</taxon>
        <taxon>Fungi</taxon>
        <taxon>Dikarya</taxon>
        <taxon>Ascomycota</taxon>
        <taxon>Pezizomycotina</taxon>
        <taxon>Dothideomycetes</taxon>
        <taxon>Dothideomycetidae</taxon>
        <taxon>Mycosphaerellales</taxon>
        <taxon>Mycosphaerellaceae</taxon>
        <taxon>Zymoseptoria</taxon>
    </lineage>
</organism>
<feature type="signal peptide" evidence="1">
    <location>
        <begin position="1"/>
        <end position="24"/>
    </location>
</feature>
<dbReference type="Proteomes" id="UP000215127">
    <property type="component" value="Chromosome 3"/>
</dbReference>
<keyword evidence="1" id="KW-0732">Signal</keyword>
<gene>
    <name evidence="2" type="ORF">ZT3D7_G3747</name>
</gene>
<sequence length="158" mass="17063">MHFKVASLLAVAASALTCASTTNAWHIEKFTPICTTPFAPCSYSFGVTSAGSSDLPAFRAQCSDRSRSVYDPTFLACKITSSGKDVEAVKAFVLFEEPDKNDREGLIWLWVDLTFKDGSGKAQTWHADKKGAFFKITNGPKDFNLGPVAGKGNPPTYA</sequence>
<reference evidence="2 3" key="1">
    <citation type="submission" date="2016-06" db="EMBL/GenBank/DDBJ databases">
        <authorList>
            <person name="Kjaerup R.B."/>
            <person name="Dalgaard T.S."/>
            <person name="Juul-Madsen H.R."/>
        </authorList>
    </citation>
    <scope>NUCLEOTIDE SEQUENCE [LARGE SCALE GENOMIC DNA]</scope>
</reference>
<dbReference type="EMBL" id="LT853694">
    <property type="protein sequence ID" value="SMQ48597.1"/>
    <property type="molecule type" value="Genomic_DNA"/>
</dbReference>
<protein>
    <submittedName>
        <fullName evidence="2">Uncharacterized protein</fullName>
    </submittedName>
</protein>
<evidence type="ECO:0000313" key="2">
    <source>
        <dbReference type="EMBL" id="SMQ48597.1"/>
    </source>
</evidence>
<dbReference type="AlphaFoldDB" id="A0A1X7RNM0"/>
<name>A0A1X7RNM0_ZYMT9</name>
<keyword evidence="3" id="KW-1185">Reference proteome</keyword>
<evidence type="ECO:0000256" key="1">
    <source>
        <dbReference type="SAM" id="SignalP"/>
    </source>
</evidence>
<accession>A0A1X7RNM0</accession>
<evidence type="ECO:0000313" key="3">
    <source>
        <dbReference type="Proteomes" id="UP000215127"/>
    </source>
</evidence>